<keyword evidence="3 5" id="KW-1133">Transmembrane helix</keyword>
<proteinExistence type="predicted"/>
<keyword evidence="8" id="KW-1185">Reference proteome</keyword>
<evidence type="ECO:0000256" key="5">
    <source>
        <dbReference type="SAM" id="Phobius"/>
    </source>
</evidence>
<evidence type="ECO:0000256" key="1">
    <source>
        <dbReference type="ARBA" id="ARBA00004127"/>
    </source>
</evidence>
<feature type="transmembrane region" description="Helical" evidence="5">
    <location>
        <begin position="30"/>
        <end position="52"/>
    </location>
</feature>
<dbReference type="Proteomes" id="UP000605099">
    <property type="component" value="Unassembled WGS sequence"/>
</dbReference>
<evidence type="ECO:0000256" key="4">
    <source>
        <dbReference type="ARBA" id="ARBA00023136"/>
    </source>
</evidence>
<accession>A0ABQ2JJ66</accession>
<feature type="transmembrane region" description="Helical" evidence="5">
    <location>
        <begin position="102"/>
        <end position="122"/>
    </location>
</feature>
<reference evidence="8" key="1">
    <citation type="journal article" date="2019" name="Int. J. Syst. Evol. Microbiol.">
        <title>The Global Catalogue of Microorganisms (GCM) 10K type strain sequencing project: providing services to taxonomists for standard genome sequencing and annotation.</title>
        <authorList>
            <consortium name="The Broad Institute Genomics Platform"/>
            <consortium name="The Broad Institute Genome Sequencing Center for Infectious Disease"/>
            <person name="Wu L."/>
            <person name="Ma J."/>
        </authorList>
    </citation>
    <scope>NUCLEOTIDE SEQUENCE [LARGE SCALE GENOMIC DNA]</scope>
    <source>
        <strain evidence="8">CGMCC 1.6784</strain>
    </source>
</reference>
<evidence type="ECO:0000313" key="8">
    <source>
        <dbReference type="Proteomes" id="UP000605099"/>
    </source>
</evidence>
<gene>
    <name evidence="7" type="ORF">GCM10011349_18580</name>
</gene>
<keyword evidence="4 5" id="KW-0472">Membrane</keyword>
<evidence type="ECO:0000259" key="6">
    <source>
        <dbReference type="Pfam" id="PF02656"/>
    </source>
</evidence>
<keyword evidence="2 5" id="KW-0812">Transmembrane</keyword>
<dbReference type="RefSeq" id="WP_188819385.1">
    <property type="nucleotide sequence ID" value="NZ_BMLK01000007.1"/>
</dbReference>
<dbReference type="InterPro" id="IPR003807">
    <property type="entry name" value="DUF202"/>
</dbReference>
<sequence length="123" mass="13488">MAEKEEKQELAKDRTDWAEDRTVMANERTYAGWIRTGLAAVGIGIGFNALFAKVDPEWLPKALASCFIGVGILIFVLARGKASSVLDRLSAHRADPLPRRQIDIIAVLLSLASLLLIGALWIM</sequence>
<feature type="transmembrane region" description="Helical" evidence="5">
    <location>
        <begin position="58"/>
        <end position="78"/>
    </location>
</feature>
<organism evidence="7 8">
    <name type="scientific">Novosphingobium indicum</name>
    <dbReference type="NCBI Taxonomy" id="462949"/>
    <lineage>
        <taxon>Bacteria</taxon>
        <taxon>Pseudomonadati</taxon>
        <taxon>Pseudomonadota</taxon>
        <taxon>Alphaproteobacteria</taxon>
        <taxon>Sphingomonadales</taxon>
        <taxon>Sphingomonadaceae</taxon>
        <taxon>Novosphingobium</taxon>
    </lineage>
</organism>
<protein>
    <recommendedName>
        <fullName evidence="6">DUF202 domain-containing protein</fullName>
    </recommendedName>
</protein>
<name>A0ABQ2JJ66_9SPHN</name>
<feature type="domain" description="DUF202" evidence="6">
    <location>
        <begin position="21"/>
        <end position="80"/>
    </location>
</feature>
<dbReference type="EMBL" id="BMLK01000007">
    <property type="protein sequence ID" value="GGN48684.1"/>
    <property type="molecule type" value="Genomic_DNA"/>
</dbReference>
<comment type="subcellular location">
    <subcellularLocation>
        <location evidence="1">Endomembrane system</location>
        <topology evidence="1">Multi-pass membrane protein</topology>
    </subcellularLocation>
</comment>
<evidence type="ECO:0000256" key="3">
    <source>
        <dbReference type="ARBA" id="ARBA00022989"/>
    </source>
</evidence>
<evidence type="ECO:0000256" key="2">
    <source>
        <dbReference type="ARBA" id="ARBA00022692"/>
    </source>
</evidence>
<dbReference type="Pfam" id="PF02656">
    <property type="entry name" value="DUF202"/>
    <property type="match status" value="1"/>
</dbReference>
<evidence type="ECO:0000313" key="7">
    <source>
        <dbReference type="EMBL" id="GGN48684.1"/>
    </source>
</evidence>
<comment type="caution">
    <text evidence="7">The sequence shown here is derived from an EMBL/GenBank/DDBJ whole genome shotgun (WGS) entry which is preliminary data.</text>
</comment>